<dbReference type="Proteomes" id="UP000237000">
    <property type="component" value="Unassembled WGS sequence"/>
</dbReference>
<gene>
    <name evidence="1" type="ORF">TorRG33x02_234650</name>
</gene>
<organism evidence="1 2">
    <name type="scientific">Trema orientale</name>
    <name type="common">Charcoal tree</name>
    <name type="synonym">Celtis orientalis</name>
    <dbReference type="NCBI Taxonomy" id="63057"/>
    <lineage>
        <taxon>Eukaryota</taxon>
        <taxon>Viridiplantae</taxon>
        <taxon>Streptophyta</taxon>
        <taxon>Embryophyta</taxon>
        <taxon>Tracheophyta</taxon>
        <taxon>Spermatophyta</taxon>
        <taxon>Magnoliopsida</taxon>
        <taxon>eudicotyledons</taxon>
        <taxon>Gunneridae</taxon>
        <taxon>Pentapetalae</taxon>
        <taxon>rosids</taxon>
        <taxon>fabids</taxon>
        <taxon>Rosales</taxon>
        <taxon>Cannabaceae</taxon>
        <taxon>Trema</taxon>
    </lineage>
</organism>
<dbReference type="EMBL" id="JXTC01000232">
    <property type="protein sequence ID" value="PON79923.1"/>
    <property type="molecule type" value="Genomic_DNA"/>
</dbReference>
<proteinExistence type="predicted"/>
<dbReference type="InParanoid" id="A0A2P5E313"/>
<name>A0A2P5E313_TREOI</name>
<keyword evidence="2" id="KW-1185">Reference proteome</keyword>
<dbReference type="AlphaFoldDB" id="A0A2P5E313"/>
<reference evidence="2" key="1">
    <citation type="submission" date="2016-06" db="EMBL/GenBank/DDBJ databases">
        <title>Parallel loss of symbiosis genes in relatives of nitrogen-fixing non-legume Parasponia.</title>
        <authorList>
            <person name="Van Velzen R."/>
            <person name="Holmer R."/>
            <person name="Bu F."/>
            <person name="Rutten L."/>
            <person name="Van Zeijl A."/>
            <person name="Liu W."/>
            <person name="Santuari L."/>
            <person name="Cao Q."/>
            <person name="Sharma T."/>
            <person name="Shen D."/>
            <person name="Roswanjaya Y."/>
            <person name="Wardhani T."/>
            <person name="Kalhor M.S."/>
            <person name="Jansen J."/>
            <person name="Van den Hoogen J."/>
            <person name="Gungor B."/>
            <person name="Hartog M."/>
            <person name="Hontelez J."/>
            <person name="Verver J."/>
            <person name="Yang W.-C."/>
            <person name="Schijlen E."/>
            <person name="Repin R."/>
            <person name="Schilthuizen M."/>
            <person name="Schranz E."/>
            <person name="Heidstra R."/>
            <person name="Miyata K."/>
            <person name="Fedorova E."/>
            <person name="Kohlen W."/>
            <person name="Bisseling T."/>
            <person name="Smit S."/>
            <person name="Geurts R."/>
        </authorList>
    </citation>
    <scope>NUCLEOTIDE SEQUENCE [LARGE SCALE GENOMIC DNA]</scope>
    <source>
        <strain evidence="2">cv. RG33-2</strain>
    </source>
</reference>
<protein>
    <submittedName>
        <fullName evidence="1">Uncharacterized protein</fullName>
    </submittedName>
</protein>
<sequence length="138" mass="15269">MESTRICRSRPESVYSTISVSSPYHAKQPISPPVFSMFINAVHEQFLKHASSHSLPLTLFSHHKAAFDVSGALTRVTVKNPSPFGHDVDDLTCFLKQPSDPFLPFQLVGDLGSNPTKHSHSNRFKLSGLHLLLTPHSP</sequence>
<evidence type="ECO:0000313" key="1">
    <source>
        <dbReference type="EMBL" id="PON79923.1"/>
    </source>
</evidence>
<dbReference type="OrthoDB" id="10272481at2759"/>
<evidence type="ECO:0000313" key="2">
    <source>
        <dbReference type="Proteomes" id="UP000237000"/>
    </source>
</evidence>
<comment type="caution">
    <text evidence="1">The sequence shown here is derived from an EMBL/GenBank/DDBJ whole genome shotgun (WGS) entry which is preliminary data.</text>
</comment>
<accession>A0A2P5E313</accession>